<protein>
    <submittedName>
        <fullName evidence="2">Uncharacterized protein</fullName>
    </submittedName>
</protein>
<comment type="caution">
    <text evidence="2">The sequence shown here is derived from an EMBL/GenBank/DDBJ whole genome shotgun (WGS) entry which is preliminary data.</text>
</comment>
<reference evidence="2 3" key="1">
    <citation type="submission" date="2019-07" db="EMBL/GenBank/DDBJ databases">
        <title>Whole genome shotgun sequence of Lactobacillus spicheri NBRC 107155.</title>
        <authorList>
            <person name="Hosoyama A."/>
            <person name="Uohara A."/>
            <person name="Ohji S."/>
            <person name="Ichikawa N."/>
        </authorList>
    </citation>
    <scope>NUCLEOTIDE SEQUENCE [LARGE SCALE GENOMIC DNA]</scope>
    <source>
        <strain evidence="2 3">NBRC 107155</strain>
    </source>
</reference>
<evidence type="ECO:0000313" key="3">
    <source>
        <dbReference type="Proteomes" id="UP000321691"/>
    </source>
</evidence>
<proteinExistence type="predicted"/>
<dbReference type="EMBL" id="BJZI01000063">
    <property type="protein sequence ID" value="GEO67909.1"/>
    <property type="molecule type" value="Genomic_DNA"/>
</dbReference>
<name>A0ABQ0WSP5_9LACO</name>
<gene>
    <name evidence="2" type="ORF">LSP04_23280</name>
</gene>
<feature type="region of interest" description="Disordered" evidence="1">
    <location>
        <begin position="27"/>
        <end position="49"/>
    </location>
</feature>
<evidence type="ECO:0000256" key="1">
    <source>
        <dbReference type="SAM" id="MobiDB-lite"/>
    </source>
</evidence>
<accession>A0ABQ0WSP5</accession>
<evidence type="ECO:0000313" key="2">
    <source>
        <dbReference type="EMBL" id="GEO67909.1"/>
    </source>
</evidence>
<organism evidence="2 3">
    <name type="scientific">Levilactobacillus spicheri</name>
    <dbReference type="NCBI Taxonomy" id="216463"/>
    <lineage>
        <taxon>Bacteria</taxon>
        <taxon>Bacillati</taxon>
        <taxon>Bacillota</taxon>
        <taxon>Bacilli</taxon>
        <taxon>Lactobacillales</taxon>
        <taxon>Lactobacillaceae</taxon>
        <taxon>Levilactobacillus</taxon>
    </lineage>
</organism>
<dbReference type="Proteomes" id="UP000321691">
    <property type="component" value="Unassembled WGS sequence"/>
</dbReference>
<keyword evidence="3" id="KW-1185">Reference proteome</keyword>
<sequence>MSVVSLTPQKGGTVLLKVEPFSRSREKGFLTFTGPKGGRKDGTSDTNET</sequence>